<dbReference type="Proteomes" id="UP000037507">
    <property type="component" value="Unassembled WGS sequence"/>
</dbReference>
<dbReference type="InterPro" id="IPR018490">
    <property type="entry name" value="cNMP-bd_dom_sf"/>
</dbReference>
<dbReference type="SMART" id="SM00100">
    <property type="entry name" value="cNMP"/>
    <property type="match status" value="1"/>
</dbReference>
<evidence type="ECO:0000256" key="2">
    <source>
        <dbReference type="ARBA" id="ARBA00023125"/>
    </source>
</evidence>
<dbReference type="GO" id="GO:0005829">
    <property type="term" value="C:cytosol"/>
    <property type="evidence" value="ECO:0007669"/>
    <property type="project" value="TreeGrafter"/>
</dbReference>
<evidence type="ECO:0000313" key="6">
    <source>
        <dbReference type="Proteomes" id="UP000037507"/>
    </source>
</evidence>
<dbReference type="GO" id="GO:0003677">
    <property type="term" value="F:DNA binding"/>
    <property type="evidence" value="ECO:0007669"/>
    <property type="project" value="UniProtKB-KW"/>
</dbReference>
<keyword evidence="6" id="KW-1185">Reference proteome</keyword>
<sequence length="290" mass="32188">MAVIVLRCTARCVLGVLQFQSACVCWRTDCLSRWFQNVSGGTAPLSKLCSPFACIEEHLENQLLALLPESDKSRWLSLLKYVDLQQGQSLYASGQSLNHVYFPMGSIVALHGVSQSGLMSELALVGREGMVGIVSFLGGGSSTSDAVVLSSGPAFRMGAQALRHEFENSTAVMSLMLRYTQALISQMAQTSLCNQYHSVEQAMSRLLLLSLDCVQSTELNMTQEVMAQILGVRRERVSQVAVRWQRSKWIQYARGHIAVPDRSALERVSCECYKAIKKEYERLLPSDWVP</sequence>
<protein>
    <recommendedName>
        <fullName evidence="4">Cyclic nucleotide-binding domain-containing protein</fullName>
    </recommendedName>
</protein>
<gene>
    <name evidence="5" type="ORF">H663_008825</name>
</gene>
<dbReference type="InterPro" id="IPR000595">
    <property type="entry name" value="cNMP-bd_dom"/>
</dbReference>
<dbReference type="PANTHER" id="PTHR24567">
    <property type="entry name" value="CRP FAMILY TRANSCRIPTIONAL REGULATORY PROTEIN"/>
    <property type="match status" value="1"/>
</dbReference>
<name>A0A2T7UEJ5_9BURK</name>
<dbReference type="Gene3D" id="2.60.120.10">
    <property type="entry name" value="Jelly Rolls"/>
    <property type="match status" value="1"/>
</dbReference>
<dbReference type="SUPFAM" id="SSF51206">
    <property type="entry name" value="cAMP-binding domain-like"/>
    <property type="match status" value="1"/>
</dbReference>
<keyword evidence="3" id="KW-0804">Transcription</keyword>
<proteinExistence type="predicted"/>
<dbReference type="InterPro" id="IPR050397">
    <property type="entry name" value="Env_Response_Regulators"/>
</dbReference>
<comment type="caution">
    <text evidence="5">The sequence shown here is derived from an EMBL/GenBank/DDBJ whole genome shotgun (WGS) entry which is preliminary data.</text>
</comment>
<keyword evidence="1" id="KW-0805">Transcription regulation</keyword>
<dbReference type="SUPFAM" id="SSF46785">
    <property type="entry name" value="Winged helix' DNA-binding domain"/>
    <property type="match status" value="1"/>
</dbReference>
<dbReference type="EMBL" id="LFYT02000008">
    <property type="protein sequence ID" value="PVE43117.1"/>
    <property type="molecule type" value="Genomic_DNA"/>
</dbReference>
<feature type="domain" description="Cyclic nucleotide-binding" evidence="4">
    <location>
        <begin position="63"/>
        <end position="181"/>
    </location>
</feature>
<dbReference type="AlphaFoldDB" id="A0A2T7UEJ5"/>
<dbReference type="PANTHER" id="PTHR24567:SF74">
    <property type="entry name" value="HTH-TYPE TRANSCRIPTIONAL REGULATOR ARCR"/>
    <property type="match status" value="1"/>
</dbReference>
<dbReference type="InterPro" id="IPR036390">
    <property type="entry name" value="WH_DNA-bd_sf"/>
</dbReference>
<evidence type="ECO:0000256" key="1">
    <source>
        <dbReference type="ARBA" id="ARBA00023015"/>
    </source>
</evidence>
<dbReference type="STRING" id="1293045.H663_07750"/>
<dbReference type="OrthoDB" id="8969464at2"/>
<organism evidence="5 6">
    <name type="scientific">Limnohabitans planktonicus II-D5</name>
    <dbReference type="NCBI Taxonomy" id="1293045"/>
    <lineage>
        <taxon>Bacteria</taxon>
        <taxon>Pseudomonadati</taxon>
        <taxon>Pseudomonadota</taxon>
        <taxon>Betaproteobacteria</taxon>
        <taxon>Burkholderiales</taxon>
        <taxon>Comamonadaceae</taxon>
        <taxon>Limnohabitans</taxon>
    </lineage>
</organism>
<evidence type="ECO:0000313" key="5">
    <source>
        <dbReference type="EMBL" id="PVE43117.1"/>
    </source>
</evidence>
<keyword evidence="2" id="KW-0238">DNA-binding</keyword>
<accession>A0A2T7UEJ5</accession>
<dbReference type="InterPro" id="IPR036388">
    <property type="entry name" value="WH-like_DNA-bd_sf"/>
</dbReference>
<dbReference type="Pfam" id="PF13545">
    <property type="entry name" value="HTH_Crp_2"/>
    <property type="match status" value="1"/>
</dbReference>
<evidence type="ECO:0000259" key="4">
    <source>
        <dbReference type="SMART" id="SM00100"/>
    </source>
</evidence>
<evidence type="ECO:0000256" key="3">
    <source>
        <dbReference type="ARBA" id="ARBA00023163"/>
    </source>
</evidence>
<dbReference type="InterPro" id="IPR014710">
    <property type="entry name" value="RmlC-like_jellyroll"/>
</dbReference>
<dbReference type="InterPro" id="IPR012318">
    <property type="entry name" value="HTH_CRP"/>
</dbReference>
<dbReference type="GO" id="GO:0003700">
    <property type="term" value="F:DNA-binding transcription factor activity"/>
    <property type="evidence" value="ECO:0007669"/>
    <property type="project" value="TreeGrafter"/>
</dbReference>
<dbReference type="Pfam" id="PF00027">
    <property type="entry name" value="cNMP_binding"/>
    <property type="match status" value="1"/>
</dbReference>
<dbReference type="Gene3D" id="1.10.10.10">
    <property type="entry name" value="Winged helix-like DNA-binding domain superfamily/Winged helix DNA-binding domain"/>
    <property type="match status" value="1"/>
</dbReference>
<reference evidence="5" key="1">
    <citation type="submission" date="2017-04" db="EMBL/GenBank/DDBJ databases">
        <title>Unexpected and diverse lifestyles within the genus Limnohabitans.</title>
        <authorList>
            <person name="Kasalicky V."/>
            <person name="Mehrshad M."/>
            <person name="Andrei S.-A."/>
            <person name="Salcher M."/>
            <person name="Kratochvilova H."/>
            <person name="Simek K."/>
            <person name="Ghai R."/>
        </authorList>
    </citation>
    <scope>NUCLEOTIDE SEQUENCE [LARGE SCALE GENOMIC DNA]</scope>
    <source>
        <strain evidence="5">II-D5</strain>
    </source>
</reference>